<dbReference type="Gene3D" id="3.40.50.150">
    <property type="entry name" value="Vaccinia Virus protein VP39"/>
    <property type="match status" value="1"/>
</dbReference>
<sequence>MHDSGQSLPPRVIYKSPTTYCHLHHSSQALKYHFRLWLKLASRWTLQLFILSASLLPTKQAIPFRRFFEGVGRTAQAKNRHSNGQGCWPIKYVRFILDLKNAESNAEVKGLDIDSLIVSHVQVNQAQKLIDQINSINMSSWVGLGKSVSCLRYGTVFGGLKARKSASGIFPQNICGNSNIHVLCKSVTAILQLLGWTTIAIRLLEDRIDDWEFSWLQGNFMKMSFDDNKFDAIYAIEATCHAPDPVGSNDISEVWVYNNHSFELTATSSLCLLPSGLLNVMIVSQDLDHGNHLFCPTERALSAQRVGYDVGLSRVDLVKREVTIHLHLLSFSPPFRVPFVVFCCVFVQNVSIRKPSVTA</sequence>
<dbReference type="InterPro" id="IPR005721">
    <property type="entry name" value="Ribosomal_uL22_euk/arc"/>
</dbReference>
<dbReference type="SUPFAM" id="SSF54843">
    <property type="entry name" value="Ribosomal protein L22"/>
    <property type="match status" value="1"/>
</dbReference>
<dbReference type="InterPro" id="IPR029063">
    <property type="entry name" value="SAM-dependent_MTases_sf"/>
</dbReference>
<dbReference type="AlphaFoldDB" id="A0A9I9EIE0"/>
<organism evidence="2">
    <name type="scientific">Cucumis melo</name>
    <name type="common">Muskmelon</name>
    <dbReference type="NCBI Taxonomy" id="3656"/>
    <lineage>
        <taxon>Eukaryota</taxon>
        <taxon>Viridiplantae</taxon>
        <taxon>Streptophyta</taxon>
        <taxon>Embryophyta</taxon>
        <taxon>Tracheophyta</taxon>
        <taxon>Spermatophyta</taxon>
        <taxon>Magnoliopsida</taxon>
        <taxon>eudicotyledons</taxon>
        <taxon>Gunneridae</taxon>
        <taxon>Pentapetalae</taxon>
        <taxon>rosids</taxon>
        <taxon>fabids</taxon>
        <taxon>Cucurbitales</taxon>
        <taxon>Cucurbitaceae</taxon>
        <taxon>Benincaseae</taxon>
        <taxon>Cucumis</taxon>
    </lineage>
</organism>
<dbReference type="Pfam" id="PF08241">
    <property type="entry name" value="Methyltransf_11"/>
    <property type="match status" value="1"/>
</dbReference>
<dbReference type="Gene3D" id="3.90.470.10">
    <property type="entry name" value="Ribosomal protein L22/L17"/>
    <property type="match status" value="1"/>
</dbReference>
<feature type="domain" description="Methyltransferase type 11" evidence="1">
    <location>
        <begin position="206"/>
        <end position="246"/>
    </location>
</feature>
<dbReference type="GO" id="GO:0003735">
    <property type="term" value="F:structural constituent of ribosome"/>
    <property type="evidence" value="ECO:0007669"/>
    <property type="project" value="InterPro"/>
</dbReference>
<protein>
    <recommendedName>
        <fullName evidence="1">Methyltransferase type 11 domain-containing protein</fullName>
    </recommendedName>
</protein>
<evidence type="ECO:0000313" key="2">
    <source>
        <dbReference type="EnsemblPlants" id="MELO3C033871.2.1"/>
    </source>
</evidence>
<evidence type="ECO:0000259" key="1">
    <source>
        <dbReference type="Pfam" id="PF08241"/>
    </source>
</evidence>
<dbReference type="GO" id="GO:0002181">
    <property type="term" value="P:cytoplasmic translation"/>
    <property type="evidence" value="ECO:0007669"/>
    <property type="project" value="TreeGrafter"/>
</dbReference>
<dbReference type="GO" id="GO:0022625">
    <property type="term" value="C:cytosolic large ribosomal subunit"/>
    <property type="evidence" value="ECO:0007669"/>
    <property type="project" value="TreeGrafter"/>
</dbReference>
<dbReference type="InterPro" id="IPR013216">
    <property type="entry name" value="Methyltransf_11"/>
</dbReference>
<dbReference type="InterPro" id="IPR036394">
    <property type="entry name" value="Ribosomal_uL22_sf"/>
</dbReference>
<dbReference type="PANTHER" id="PTHR11593:SF10">
    <property type="entry name" value="60S RIBOSOMAL PROTEIN L17"/>
    <property type="match status" value="1"/>
</dbReference>
<dbReference type="PANTHER" id="PTHR11593">
    <property type="entry name" value="60S RIBOSOMAL PROTEIN L17"/>
    <property type="match status" value="1"/>
</dbReference>
<dbReference type="GO" id="GO:0008757">
    <property type="term" value="F:S-adenosylmethionine-dependent methyltransferase activity"/>
    <property type="evidence" value="ECO:0007669"/>
    <property type="project" value="InterPro"/>
</dbReference>
<dbReference type="SUPFAM" id="SSF53335">
    <property type="entry name" value="S-adenosyl-L-methionine-dependent methyltransferases"/>
    <property type="match status" value="1"/>
</dbReference>
<accession>A0A9I9EIE0</accession>
<name>A0A9I9EIE0_CUCME</name>
<reference evidence="2" key="1">
    <citation type="submission" date="2023-03" db="UniProtKB">
        <authorList>
            <consortium name="EnsemblPlants"/>
        </authorList>
    </citation>
    <scope>IDENTIFICATION</scope>
</reference>
<dbReference type="Gramene" id="MELO3C033871.2.1">
    <property type="protein sequence ID" value="MELO3C033871.2.1"/>
    <property type="gene ID" value="MELO3C033871.2"/>
</dbReference>
<proteinExistence type="predicted"/>
<dbReference type="EnsemblPlants" id="MELO3C033871.2.1">
    <property type="protein sequence ID" value="MELO3C033871.2.1"/>
    <property type="gene ID" value="MELO3C033871.2"/>
</dbReference>